<evidence type="ECO:0000313" key="4">
    <source>
        <dbReference type="Proteomes" id="UP000830542"/>
    </source>
</evidence>
<dbReference type="KEGG" id="hdo:MUK72_17060"/>
<evidence type="ECO:0000256" key="1">
    <source>
        <dbReference type="SAM" id="MobiDB-lite"/>
    </source>
</evidence>
<evidence type="ECO:0000313" key="5">
    <source>
        <dbReference type="Proteomes" id="UP001500962"/>
    </source>
</evidence>
<protein>
    <submittedName>
        <fullName evidence="2">Uncharacterized protein</fullName>
    </submittedName>
</protein>
<dbReference type="Proteomes" id="UP001500962">
    <property type="component" value="Unassembled WGS sequence"/>
</dbReference>
<keyword evidence="3" id="KW-0614">Plasmid</keyword>
<reference evidence="2" key="1">
    <citation type="journal article" date="2014" name="Int. J. Syst. Evol. Microbiol.">
        <title>Complete genome sequence of Corynebacterium casei LMG S-19264T (=DSM 44701T), isolated from a smear-ripened cheese.</title>
        <authorList>
            <consortium name="US DOE Joint Genome Institute (JGI-PGF)"/>
            <person name="Walter F."/>
            <person name="Albersmeier A."/>
            <person name="Kalinowski J."/>
            <person name="Ruckert C."/>
        </authorList>
    </citation>
    <scope>NUCLEOTIDE SEQUENCE</scope>
    <source>
        <strain evidence="2">JCM 12289</strain>
    </source>
</reference>
<dbReference type="GeneID" id="71763594"/>
<geneLocation type="plasmid" evidence="3 4">
    <name>unnamed2</name>
</geneLocation>
<name>A0AAV3SD89_HALDO</name>
<dbReference type="RefSeq" id="WP_244706098.1">
    <property type="nucleotide sequence ID" value="NZ_BAAADN010000008.1"/>
</dbReference>
<keyword evidence="4" id="KW-1185">Reference proteome</keyword>
<gene>
    <name evidence="2" type="ORF">GCM10008985_05190</name>
    <name evidence="3" type="ORF">MUK72_17060</name>
</gene>
<evidence type="ECO:0000313" key="3">
    <source>
        <dbReference type="EMBL" id="UOO96922.1"/>
    </source>
</evidence>
<proteinExistence type="predicted"/>
<evidence type="ECO:0000313" key="2">
    <source>
        <dbReference type="EMBL" id="GAA0452485.1"/>
    </source>
</evidence>
<dbReference type="Proteomes" id="UP000830542">
    <property type="component" value="Plasmid unnamed2"/>
</dbReference>
<organism evidence="2 5">
    <name type="scientific">Halococcus dombrowskii</name>
    <dbReference type="NCBI Taxonomy" id="179637"/>
    <lineage>
        <taxon>Archaea</taxon>
        <taxon>Methanobacteriati</taxon>
        <taxon>Methanobacteriota</taxon>
        <taxon>Stenosarchaea group</taxon>
        <taxon>Halobacteria</taxon>
        <taxon>Halobacteriales</taxon>
        <taxon>Halococcaceae</taxon>
        <taxon>Halococcus</taxon>
    </lineage>
</organism>
<reference evidence="3" key="2">
    <citation type="submission" date="2022-04" db="EMBL/GenBank/DDBJ databases">
        <title>Sequencing and genomic assembly of Halococcus dombrowskii.</title>
        <authorList>
            <person name="Lim S.W."/>
            <person name="MacLea K.S."/>
        </authorList>
    </citation>
    <scope>NUCLEOTIDE SEQUENCE</scope>
    <source>
        <strain evidence="3">H4</strain>
        <plasmid evidence="3">unnamed2</plasmid>
    </source>
</reference>
<dbReference type="EMBL" id="CP095007">
    <property type="protein sequence ID" value="UOO96922.1"/>
    <property type="molecule type" value="Genomic_DNA"/>
</dbReference>
<dbReference type="EMBL" id="BAAADN010000008">
    <property type="protein sequence ID" value="GAA0452485.1"/>
    <property type="molecule type" value="Genomic_DNA"/>
</dbReference>
<accession>A0AAV3SD89</accession>
<reference evidence="2" key="3">
    <citation type="submission" date="2023-12" db="EMBL/GenBank/DDBJ databases">
        <authorList>
            <person name="Sun Q."/>
            <person name="Inoue M."/>
        </authorList>
    </citation>
    <scope>NUCLEOTIDE SEQUENCE</scope>
    <source>
        <strain evidence="2">JCM 12289</strain>
    </source>
</reference>
<dbReference type="AlphaFoldDB" id="A0AAV3SD89"/>
<feature type="compositionally biased region" description="Acidic residues" evidence="1">
    <location>
        <begin position="1"/>
        <end position="17"/>
    </location>
</feature>
<sequence length="212" mass="24135">MADMPDEDQYQYDEEIPEPIGVELNTSDDDLSEEFDSSKDIEIENLTELKRLLSHFGNDIDITERIGLEEDGKLIINSDRGISLEEPSEAKTFLMGVNEILFGADLIPERSHEANNIALDIAFTSMRIEGYDEHKKVEKWESHEEIDNPEEYDEYLTSIASRMFANVDSSVPYGPIMDVNEIAIGVREGKYSLEEAKERMNQIGAPEELQEP</sequence>
<feature type="region of interest" description="Disordered" evidence="1">
    <location>
        <begin position="1"/>
        <end position="33"/>
    </location>
</feature>